<evidence type="ECO:0000256" key="1">
    <source>
        <dbReference type="SAM" id="MobiDB-lite"/>
    </source>
</evidence>
<feature type="compositionally biased region" description="Basic and acidic residues" evidence="1">
    <location>
        <begin position="584"/>
        <end position="610"/>
    </location>
</feature>
<evidence type="ECO:0008006" key="5">
    <source>
        <dbReference type="Google" id="ProtNLM"/>
    </source>
</evidence>
<accession>A0ABX8AW93</accession>
<feature type="region of interest" description="Disordered" evidence="1">
    <location>
        <begin position="430"/>
        <end position="663"/>
    </location>
</feature>
<reference evidence="3 4" key="1">
    <citation type="submission" date="2021-03" db="EMBL/GenBank/DDBJ databases">
        <title>Genomic and phenotypic characterization of Chloracidobacterium isolates provides evidence for multiple species.</title>
        <authorList>
            <person name="Saini M.K."/>
            <person name="Costas A.M.G."/>
            <person name="Tank M."/>
            <person name="Bryant D.A."/>
        </authorList>
    </citation>
    <scope>NUCLEOTIDE SEQUENCE [LARGE SCALE GENOMIC DNA]</scope>
    <source>
        <strain evidence="3 4">N</strain>
    </source>
</reference>
<organism evidence="3 4">
    <name type="scientific">Chloracidobacterium sp. N</name>
    <dbReference type="NCBI Taxonomy" id="2821540"/>
    <lineage>
        <taxon>Bacteria</taxon>
        <taxon>Pseudomonadati</taxon>
        <taxon>Acidobacteriota</taxon>
        <taxon>Terriglobia</taxon>
        <taxon>Terriglobales</taxon>
        <taxon>Acidobacteriaceae</taxon>
        <taxon>Chloracidobacterium</taxon>
        <taxon>Chloracidobacterium aggregatum</taxon>
    </lineage>
</organism>
<dbReference type="EMBL" id="CP072642">
    <property type="protein sequence ID" value="QUV92950.1"/>
    <property type="molecule type" value="Genomic_DNA"/>
</dbReference>
<gene>
    <name evidence="3" type="ORF">J8C05_06050</name>
</gene>
<name>A0ABX8AW93_9BACT</name>
<feature type="compositionally biased region" description="Basic and acidic residues" evidence="1">
    <location>
        <begin position="485"/>
        <end position="518"/>
    </location>
</feature>
<feature type="compositionally biased region" description="Low complexity" evidence="1">
    <location>
        <begin position="632"/>
        <end position="650"/>
    </location>
</feature>
<dbReference type="RefSeq" id="WP_211421382.1">
    <property type="nucleotide sequence ID" value="NZ_CP072642.1"/>
</dbReference>
<evidence type="ECO:0000256" key="2">
    <source>
        <dbReference type="SAM" id="SignalP"/>
    </source>
</evidence>
<keyword evidence="2" id="KW-0732">Signal</keyword>
<dbReference type="Proteomes" id="UP000677668">
    <property type="component" value="Chromosome 1"/>
</dbReference>
<proteinExistence type="predicted"/>
<evidence type="ECO:0000313" key="3">
    <source>
        <dbReference type="EMBL" id="QUV92950.1"/>
    </source>
</evidence>
<feature type="chain" id="PRO_5046759296" description="PEGA domain-containing protein" evidence="2">
    <location>
        <begin position="24"/>
        <end position="892"/>
    </location>
</feature>
<protein>
    <recommendedName>
        <fullName evidence="5">PEGA domain-containing protein</fullName>
    </recommendedName>
</protein>
<feature type="signal peptide" evidence="2">
    <location>
        <begin position="1"/>
        <end position="23"/>
    </location>
</feature>
<keyword evidence="4" id="KW-1185">Reference proteome</keyword>
<sequence>MPMLNYLLCWLLVLLPLTPAGYAQQDSRPLSLEQIKRLIQNDFPDTALAGEIRDRGIDFSATFDRQTLESLRLLGAQEKTLRALEPYLPKASVRVITRLDRTIVLVDGKQYGITDTTGILQINDLEPGEHLIETRNRPRYKDGQLRVVLRPRDNQEVVFEPEVNVGTLTITPLTPNLEVTVYNELASLTGTFAKRELAPGIYTLQARSRWHQPITQIIQIKAGQHLTLPVELELDEALLETTVVEAQKAFSSKDYTRSVNILLEVLNITPRNLPALNLLAQNYLRLNDTPNFTATAKRILDADGTLDFALLLHTEKKGPQPVRLQLSRTALTLEWLDGSETQTFPLENFSRAFIRGDVQSEIFLVLAGARAPKRIPDLQFSMANTYDPRDENREPQLSQRDKINLLWNIEEVLRFSLEVHREFLAVAAARPGREPARPTDQPPSGKGKPAVPASRAQEPAPDPPDQTARKEPGSAPKAPQPDTGNDSRKKKEDAKKAKDTKRKETKPEVAQEKQKADRPTSATDRAATDRAVPNRTSPAPPARTEDSASRSAASPKTTDENASLAALPPRDTVPATAPPRTKPSRKETSKKETAKEAAGKPETSRPETSRKAPSGTKDTPGQTEAPKKEAPGKAAPPRTPAPADTAAAVPPDMPDDLTTGAPSPVRARALIGTMIGAVGGRATVERITAAQFYGTQITTEPDLTTPTSAPDPKPIRQFWTRNRQLRFEVSPGTPTGLVYLRVEKDFWQRANGRVERITQTELLRQVRMQSKLAGVGLYQQLLSPENKVIRFSRHLADGRVEETIRVTDRDGDTYDVVIDLETRRPQKCTYQLPTDLGQPLQIEERYEDFRLVSDVWLPHRIIRSVQGGRTVTMTFTDIQLPPALSGDLFRRP</sequence>
<feature type="compositionally biased region" description="Low complexity" evidence="1">
    <location>
        <begin position="519"/>
        <end position="531"/>
    </location>
</feature>
<evidence type="ECO:0000313" key="4">
    <source>
        <dbReference type="Proteomes" id="UP000677668"/>
    </source>
</evidence>